<feature type="transmembrane region" description="Helical" evidence="7">
    <location>
        <begin position="254"/>
        <end position="275"/>
    </location>
</feature>
<feature type="domain" description="ABC transmembrane type-1" evidence="8">
    <location>
        <begin position="74"/>
        <end position="275"/>
    </location>
</feature>
<evidence type="ECO:0000256" key="6">
    <source>
        <dbReference type="ARBA" id="ARBA00023136"/>
    </source>
</evidence>
<dbReference type="Proteomes" id="UP001597541">
    <property type="component" value="Unassembled WGS sequence"/>
</dbReference>
<evidence type="ECO:0000256" key="5">
    <source>
        <dbReference type="ARBA" id="ARBA00022989"/>
    </source>
</evidence>
<comment type="similarity">
    <text evidence="7">Belongs to the binding-protein-dependent transport system permease family.</text>
</comment>
<protein>
    <submittedName>
        <fullName evidence="9">Carbohydrate ABC transporter permease</fullName>
    </submittedName>
</protein>
<accession>A0ABW5P9U1</accession>
<gene>
    <name evidence="9" type="ORF">ACFSUF_04535</name>
</gene>
<proteinExistence type="inferred from homology"/>
<dbReference type="PROSITE" id="PS50928">
    <property type="entry name" value="ABC_TM1"/>
    <property type="match status" value="1"/>
</dbReference>
<feature type="transmembrane region" description="Helical" evidence="7">
    <location>
        <begin position="73"/>
        <end position="97"/>
    </location>
</feature>
<dbReference type="Gene3D" id="1.10.3720.10">
    <property type="entry name" value="MetI-like"/>
    <property type="match status" value="1"/>
</dbReference>
<keyword evidence="4 7" id="KW-0812">Transmembrane</keyword>
<comment type="caution">
    <text evidence="9">The sequence shown here is derived from an EMBL/GenBank/DDBJ whole genome shotgun (WGS) entry which is preliminary data.</text>
</comment>
<dbReference type="Pfam" id="PF00528">
    <property type="entry name" value="BPD_transp_1"/>
    <property type="match status" value="1"/>
</dbReference>
<dbReference type="CDD" id="cd06261">
    <property type="entry name" value="TM_PBP2"/>
    <property type="match status" value="1"/>
</dbReference>
<evidence type="ECO:0000256" key="7">
    <source>
        <dbReference type="RuleBase" id="RU363032"/>
    </source>
</evidence>
<feature type="transmembrane region" description="Helical" evidence="7">
    <location>
        <begin position="141"/>
        <end position="161"/>
    </location>
</feature>
<feature type="transmembrane region" description="Helical" evidence="7">
    <location>
        <begin position="109"/>
        <end position="129"/>
    </location>
</feature>
<sequence length="290" mass="32367">MEQVTWSSRTVHAVNYVLLSLLALSCLLPFLYVLSVSVTPMSEIARRGIVIIPLQTTFSAYEELLVGNQMINAYKITIFITVVGTLLNLLFTLTTAYPLARKQLPGRNFFLLFILFTMLFSGGMIPQFLVVKSLGLLNSTWSLIIPGMVSGFLLLVMKGYFEQLPEEIFESARLDGAGEARLIWNVLLPLSMPIFATIALFYAVGHWNSFFDAVLYINDPNKYPLQLVLRYILLGATDVTSEFIPEAQDQVNPLSIQMAAVVITTLPIMLVYPFIQKHFTKGVLLGSVKG</sequence>
<feature type="transmembrane region" description="Helical" evidence="7">
    <location>
        <begin position="182"/>
        <end position="204"/>
    </location>
</feature>
<reference evidence="10" key="1">
    <citation type="journal article" date="2019" name="Int. J. Syst. Evol. Microbiol.">
        <title>The Global Catalogue of Microorganisms (GCM) 10K type strain sequencing project: providing services to taxonomists for standard genome sequencing and annotation.</title>
        <authorList>
            <consortium name="The Broad Institute Genomics Platform"/>
            <consortium name="The Broad Institute Genome Sequencing Center for Infectious Disease"/>
            <person name="Wu L."/>
            <person name="Ma J."/>
        </authorList>
    </citation>
    <scope>NUCLEOTIDE SEQUENCE [LARGE SCALE GENOMIC DNA]</scope>
    <source>
        <strain evidence="10">KCTC 3950</strain>
    </source>
</reference>
<evidence type="ECO:0000259" key="8">
    <source>
        <dbReference type="PROSITE" id="PS50928"/>
    </source>
</evidence>
<evidence type="ECO:0000256" key="1">
    <source>
        <dbReference type="ARBA" id="ARBA00004651"/>
    </source>
</evidence>
<keyword evidence="3" id="KW-1003">Cell membrane</keyword>
<dbReference type="PANTHER" id="PTHR43744">
    <property type="entry name" value="ABC TRANSPORTER PERMEASE PROTEIN MG189-RELATED-RELATED"/>
    <property type="match status" value="1"/>
</dbReference>
<dbReference type="InterPro" id="IPR000515">
    <property type="entry name" value="MetI-like"/>
</dbReference>
<organism evidence="9 10">
    <name type="scientific">Paenibacillus gansuensis</name>
    <dbReference type="NCBI Taxonomy" id="306542"/>
    <lineage>
        <taxon>Bacteria</taxon>
        <taxon>Bacillati</taxon>
        <taxon>Bacillota</taxon>
        <taxon>Bacilli</taxon>
        <taxon>Bacillales</taxon>
        <taxon>Paenibacillaceae</taxon>
        <taxon>Paenibacillus</taxon>
    </lineage>
</organism>
<keyword evidence="6 7" id="KW-0472">Membrane</keyword>
<comment type="subcellular location">
    <subcellularLocation>
        <location evidence="1 7">Cell membrane</location>
        <topology evidence="1 7">Multi-pass membrane protein</topology>
    </subcellularLocation>
</comment>
<keyword evidence="10" id="KW-1185">Reference proteome</keyword>
<dbReference type="PANTHER" id="PTHR43744:SF9">
    <property type="entry name" value="POLYGALACTURONAN_RHAMNOGALACTURONAN TRANSPORT SYSTEM PERMEASE PROTEIN YTCP"/>
    <property type="match status" value="1"/>
</dbReference>
<dbReference type="RefSeq" id="WP_377600572.1">
    <property type="nucleotide sequence ID" value="NZ_JBHUME010000005.1"/>
</dbReference>
<dbReference type="InterPro" id="IPR035906">
    <property type="entry name" value="MetI-like_sf"/>
</dbReference>
<evidence type="ECO:0000256" key="3">
    <source>
        <dbReference type="ARBA" id="ARBA00022475"/>
    </source>
</evidence>
<evidence type="ECO:0000256" key="2">
    <source>
        <dbReference type="ARBA" id="ARBA00022448"/>
    </source>
</evidence>
<feature type="transmembrane region" description="Helical" evidence="7">
    <location>
        <begin position="13"/>
        <end position="32"/>
    </location>
</feature>
<dbReference type="SUPFAM" id="SSF161098">
    <property type="entry name" value="MetI-like"/>
    <property type="match status" value="1"/>
</dbReference>
<keyword evidence="5 7" id="KW-1133">Transmembrane helix</keyword>
<evidence type="ECO:0000313" key="9">
    <source>
        <dbReference type="EMBL" id="MFD2611686.1"/>
    </source>
</evidence>
<dbReference type="EMBL" id="JBHUME010000005">
    <property type="protein sequence ID" value="MFD2611686.1"/>
    <property type="molecule type" value="Genomic_DNA"/>
</dbReference>
<evidence type="ECO:0000313" key="10">
    <source>
        <dbReference type="Proteomes" id="UP001597541"/>
    </source>
</evidence>
<name>A0ABW5P9U1_9BACL</name>
<evidence type="ECO:0000256" key="4">
    <source>
        <dbReference type="ARBA" id="ARBA00022692"/>
    </source>
</evidence>
<keyword evidence="2 7" id="KW-0813">Transport</keyword>